<dbReference type="AlphaFoldDB" id="A0A8T1VRL4"/>
<reference evidence="3" key="1">
    <citation type="submission" date="2021-02" db="EMBL/GenBank/DDBJ databases">
        <authorList>
            <person name="Palmer J.M."/>
        </authorList>
    </citation>
    <scope>NUCLEOTIDE SEQUENCE</scope>
    <source>
        <strain evidence="3">SCRP23</strain>
    </source>
</reference>
<keyword evidence="4" id="KW-1185">Reference proteome</keyword>
<evidence type="ECO:0000256" key="2">
    <source>
        <dbReference type="SAM" id="SignalP"/>
    </source>
</evidence>
<comment type="caution">
    <text evidence="3">The sequence shown here is derived from an EMBL/GenBank/DDBJ whole genome shotgun (WGS) entry which is preliminary data.</text>
</comment>
<dbReference type="EMBL" id="JAGDFL010000690">
    <property type="protein sequence ID" value="KAG7382888.1"/>
    <property type="molecule type" value="Genomic_DNA"/>
</dbReference>
<dbReference type="OrthoDB" id="165305at2759"/>
<organism evidence="3 4">
    <name type="scientific">Phytophthora boehmeriae</name>
    <dbReference type="NCBI Taxonomy" id="109152"/>
    <lineage>
        <taxon>Eukaryota</taxon>
        <taxon>Sar</taxon>
        <taxon>Stramenopiles</taxon>
        <taxon>Oomycota</taxon>
        <taxon>Peronosporomycetes</taxon>
        <taxon>Peronosporales</taxon>
        <taxon>Peronosporaceae</taxon>
        <taxon>Phytophthora</taxon>
    </lineage>
</organism>
<evidence type="ECO:0000313" key="4">
    <source>
        <dbReference type="Proteomes" id="UP000693981"/>
    </source>
</evidence>
<feature type="compositionally biased region" description="Low complexity" evidence="1">
    <location>
        <begin position="285"/>
        <end position="301"/>
    </location>
</feature>
<keyword evidence="2" id="KW-0732">Signal</keyword>
<name>A0A8T1VRL4_9STRA</name>
<feature type="chain" id="PRO_5035737820" evidence="2">
    <location>
        <begin position="20"/>
        <end position="318"/>
    </location>
</feature>
<evidence type="ECO:0000313" key="3">
    <source>
        <dbReference type="EMBL" id="KAG7382888.1"/>
    </source>
</evidence>
<accession>A0A8T1VRL4</accession>
<protein>
    <submittedName>
        <fullName evidence="3">Uncharacterized protein</fullName>
    </submittedName>
</protein>
<sequence length="318" mass="33811">MKISAALSTIVAFASFGTQLQVSGHGYLVQPLAKFIDKNIDITQYSSTIDSNKLFPGGTFNTAPELNIKSFLEHYKKSEYKSLKAMIDDNQELVSSDATAECGFTDPDKTNYGALNDTIVFGRSPDVSIAEGFVHPGPCETWCDDNQVQQDMNCDTTYNPKSGGGGAPMPIKTAACANAKRLTFYWIGMHGPQWQVYVNCVNINGGGGSSPSTSTTPESQSTPSSNTTPSTTTDQATTPPATPATPSSQNDTPEVETPSTPNTQDDTPEVETPSTPNTQDDTPEVETPAATPAPVVTTATPSSDVGNEASKCLRRFRS</sequence>
<dbReference type="Proteomes" id="UP000693981">
    <property type="component" value="Unassembled WGS sequence"/>
</dbReference>
<feature type="signal peptide" evidence="2">
    <location>
        <begin position="1"/>
        <end position="19"/>
    </location>
</feature>
<feature type="compositionally biased region" description="Low complexity" evidence="1">
    <location>
        <begin position="210"/>
        <end position="249"/>
    </location>
</feature>
<evidence type="ECO:0000256" key="1">
    <source>
        <dbReference type="SAM" id="MobiDB-lite"/>
    </source>
</evidence>
<proteinExistence type="predicted"/>
<feature type="region of interest" description="Disordered" evidence="1">
    <location>
        <begin position="208"/>
        <end position="318"/>
    </location>
</feature>
<gene>
    <name evidence="3" type="ORF">PHYBOEH_010212</name>
</gene>